<dbReference type="PROSITE" id="PS50011">
    <property type="entry name" value="PROTEIN_KINASE_DOM"/>
    <property type="match status" value="1"/>
</dbReference>
<dbReference type="GO" id="GO:0005524">
    <property type="term" value="F:ATP binding"/>
    <property type="evidence" value="ECO:0007669"/>
    <property type="project" value="UniProtKB-KW"/>
</dbReference>
<evidence type="ECO:0000256" key="5">
    <source>
        <dbReference type="ARBA" id="ARBA00022840"/>
    </source>
</evidence>
<dbReference type="SUPFAM" id="SSF56112">
    <property type="entry name" value="Protein kinase-like (PK-like)"/>
    <property type="match status" value="1"/>
</dbReference>
<dbReference type="HOGENOM" id="CLU_012259_1_0_1"/>
<feature type="compositionally biased region" description="Low complexity" evidence="6">
    <location>
        <begin position="572"/>
        <end position="585"/>
    </location>
</feature>
<evidence type="ECO:0000256" key="4">
    <source>
        <dbReference type="ARBA" id="ARBA00022777"/>
    </source>
</evidence>
<dbReference type="GO" id="GO:0005634">
    <property type="term" value="C:nucleus"/>
    <property type="evidence" value="ECO:0007669"/>
    <property type="project" value="TreeGrafter"/>
</dbReference>
<feature type="domain" description="Protein kinase" evidence="7">
    <location>
        <begin position="78"/>
        <end position="438"/>
    </location>
</feature>
<dbReference type="InterPro" id="IPR011009">
    <property type="entry name" value="Kinase-like_dom_sf"/>
</dbReference>
<dbReference type="GO" id="GO:0004674">
    <property type="term" value="F:protein serine/threonine kinase activity"/>
    <property type="evidence" value="ECO:0007669"/>
    <property type="project" value="UniProtKB-EC"/>
</dbReference>
<dbReference type="Gene3D" id="1.10.510.10">
    <property type="entry name" value="Transferase(Phosphotransferase) domain 1"/>
    <property type="match status" value="1"/>
</dbReference>
<evidence type="ECO:0000313" key="9">
    <source>
        <dbReference type="Proteomes" id="UP000054342"/>
    </source>
</evidence>
<keyword evidence="2" id="KW-0808">Transferase</keyword>
<dbReference type="InterPro" id="IPR050660">
    <property type="entry name" value="NEK_Ser/Thr_kinase"/>
</dbReference>
<dbReference type="GO" id="GO:0005737">
    <property type="term" value="C:cytoplasm"/>
    <property type="evidence" value="ECO:0007669"/>
    <property type="project" value="TreeGrafter"/>
</dbReference>
<evidence type="ECO:0000313" key="8">
    <source>
        <dbReference type="EMBL" id="KIW57984.1"/>
    </source>
</evidence>
<name>A0A0D2FD56_9EURO</name>
<protein>
    <recommendedName>
        <fullName evidence="1">non-specific serine/threonine protein kinase</fullName>
        <ecNumber evidence="1">2.7.11.1</ecNumber>
    </recommendedName>
</protein>
<dbReference type="EC" id="2.7.11.1" evidence="1"/>
<reference evidence="8 9" key="1">
    <citation type="submission" date="2015-01" db="EMBL/GenBank/DDBJ databases">
        <title>The Genome Sequence of Exophiala xenobiotica CBS118157.</title>
        <authorList>
            <consortium name="The Broad Institute Genomics Platform"/>
            <person name="Cuomo C."/>
            <person name="de Hoog S."/>
            <person name="Gorbushina A."/>
            <person name="Stielow B."/>
            <person name="Teixiera M."/>
            <person name="Abouelleil A."/>
            <person name="Chapman S.B."/>
            <person name="Priest M."/>
            <person name="Young S.K."/>
            <person name="Wortman J."/>
            <person name="Nusbaum C."/>
            <person name="Birren B."/>
        </authorList>
    </citation>
    <scope>NUCLEOTIDE SEQUENCE [LARGE SCALE GENOMIC DNA]</scope>
    <source>
        <strain evidence="8 9">CBS 118157</strain>
    </source>
</reference>
<sequence>MRWRRVARPAGELERPDFAGGNSWIVPPHPRHHDNRPFNDAWSAERNDRGAFGRTYQNLQFMLKWLLFEADPTKDAEWGPVRVLGSGSYGRVGLWQKRDENNNAVDELALKEDVKPRTRFEPDEQIYPRLLREAVVQSELNGNDERAAPHLRRYKFISGDVAHTSGKYRFYLEFCPHDSLDRLWRLYRAWDTHLPEVFVWHVFHRLAISCQALHDSPAVDSLAWSRAVDPEDRKYGYCLHFDIKPSNVLLDFAPENPDEHDFPQGKLSDYGLSLYSSYEDPTNPKDHWWRRTTSYAPPEQTSYGVHWTWNPTGGWIRAFDDDNRRTDYFHAKYWQKKVDNRSGTKDDVHFHHATNVYGVGATMYSVITLRGDSHLVLVRAKSHQQYVRKGNHQVSAVRTKKPGVYSSRLRQLVHRCIDPNPDARPTQLELLDATRRGLRLAERRLRRARREARAAADPENAPPPQDAAAAAADQNDVPEHSEKLYFQGHEINDMPLGDAGFRPKHSEVDKLVTDDFLNHDVRSLKLPAAKYGHFPKSLFQPVGNWKRLYDHSASGRLWCNDPLPQAPPQAQPQPQANANANANQN</sequence>
<dbReference type="GeneID" id="25324445"/>
<dbReference type="PANTHER" id="PTHR43671:SF13">
    <property type="entry name" value="SERINE_THREONINE-PROTEIN KINASE NEK2"/>
    <property type="match status" value="1"/>
</dbReference>
<dbReference type="EMBL" id="KN847318">
    <property type="protein sequence ID" value="KIW57984.1"/>
    <property type="molecule type" value="Genomic_DNA"/>
</dbReference>
<dbReference type="AlphaFoldDB" id="A0A0D2FD56"/>
<proteinExistence type="predicted"/>
<keyword evidence="4" id="KW-0418">Kinase</keyword>
<dbReference type="GO" id="GO:0044732">
    <property type="term" value="C:mitotic spindle pole body"/>
    <property type="evidence" value="ECO:0007669"/>
    <property type="project" value="TreeGrafter"/>
</dbReference>
<feature type="region of interest" description="Disordered" evidence="6">
    <location>
        <begin position="559"/>
        <end position="585"/>
    </location>
</feature>
<gene>
    <name evidence="8" type="ORF">PV05_02537</name>
</gene>
<keyword evidence="5" id="KW-0067">ATP-binding</keyword>
<organism evidence="8 9">
    <name type="scientific">Exophiala xenobiotica</name>
    <dbReference type="NCBI Taxonomy" id="348802"/>
    <lineage>
        <taxon>Eukaryota</taxon>
        <taxon>Fungi</taxon>
        <taxon>Dikarya</taxon>
        <taxon>Ascomycota</taxon>
        <taxon>Pezizomycotina</taxon>
        <taxon>Eurotiomycetes</taxon>
        <taxon>Chaetothyriomycetidae</taxon>
        <taxon>Chaetothyriales</taxon>
        <taxon>Herpotrichiellaceae</taxon>
        <taxon>Exophiala</taxon>
    </lineage>
</organism>
<evidence type="ECO:0000256" key="6">
    <source>
        <dbReference type="SAM" id="MobiDB-lite"/>
    </source>
</evidence>
<evidence type="ECO:0000259" key="7">
    <source>
        <dbReference type="PROSITE" id="PS50011"/>
    </source>
</evidence>
<dbReference type="OrthoDB" id="310217at2759"/>
<dbReference type="InterPro" id="IPR000719">
    <property type="entry name" value="Prot_kinase_dom"/>
</dbReference>
<dbReference type="PANTHER" id="PTHR43671">
    <property type="entry name" value="SERINE/THREONINE-PROTEIN KINASE NEK"/>
    <property type="match status" value="1"/>
</dbReference>
<evidence type="ECO:0000256" key="1">
    <source>
        <dbReference type="ARBA" id="ARBA00012513"/>
    </source>
</evidence>
<keyword evidence="9" id="KW-1185">Reference proteome</keyword>
<dbReference type="RefSeq" id="XP_013318568.1">
    <property type="nucleotide sequence ID" value="XM_013463114.1"/>
</dbReference>
<feature type="region of interest" description="Disordered" evidence="6">
    <location>
        <begin position="449"/>
        <end position="476"/>
    </location>
</feature>
<evidence type="ECO:0000256" key="2">
    <source>
        <dbReference type="ARBA" id="ARBA00022679"/>
    </source>
</evidence>
<dbReference type="InterPro" id="IPR008271">
    <property type="entry name" value="Ser/Thr_kinase_AS"/>
</dbReference>
<evidence type="ECO:0000256" key="3">
    <source>
        <dbReference type="ARBA" id="ARBA00022741"/>
    </source>
</evidence>
<dbReference type="STRING" id="348802.A0A0D2FD56"/>
<keyword evidence="3" id="KW-0547">Nucleotide-binding</keyword>
<dbReference type="Proteomes" id="UP000054342">
    <property type="component" value="Unassembled WGS sequence"/>
</dbReference>
<feature type="region of interest" description="Disordered" evidence="6">
    <location>
        <begin position="17"/>
        <end position="41"/>
    </location>
</feature>
<dbReference type="PROSITE" id="PS00108">
    <property type="entry name" value="PROTEIN_KINASE_ST"/>
    <property type="match status" value="1"/>
</dbReference>
<dbReference type="SMART" id="SM00220">
    <property type="entry name" value="S_TKc"/>
    <property type="match status" value="1"/>
</dbReference>
<dbReference type="GO" id="GO:0007059">
    <property type="term" value="P:chromosome segregation"/>
    <property type="evidence" value="ECO:0007669"/>
    <property type="project" value="TreeGrafter"/>
</dbReference>
<accession>A0A0D2FD56</accession>